<dbReference type="SMART" id="SM00034">
    <property type="entry name" value="CLECT"/>
    <property type="match status" value="1"/>
</dbReference>
<keyword evidence="6" id="KW-1185">Reference proteome</keyword>
<comment type="caution">
    <text evidence="5">The sequence shown here is derived from an EMBL/GenBank/DDBJ whole genome shotgun (WGS) entry which is preliminary data.</text>
</comment>
<dbReference type="InterPro" id="IPR050111">
    <property type="entry name" value="C-type_lectin/snaclec_domain"/>
</dbReference>
<dbReference type="PROSITE" id="PS50041">
    <property type="entry name" value="C_TYPE_LECTIN_2"/>
    <property type="match status" value="1"/>
</dbReference>
<feature type="transmembrane region" description="Helical" evidence="3">
    <location>
        <begin position="48"/>
        <end position="71"/>
    </location>
</feature>
<dbReference type="Gene3D" id="3.10.100.10">
    <property type="entry name" value="Mannose-Binding Protein A, subunit A"/>
    <property type="match status" value="1"/>
</dbReference>
<keyword evidence="3" id="KW-1133">Transmembrane helix</keyword>
<dbReference type="PROSITE" id="PS00615">
    <property type="entry name" value="C_TYPE_LECTIN_1"/>
    <property type="match status" value="1"/>
</dbReference>
<organism evidence="5 6">
    <name type="scientific">Scomber scombrus</name>
    <name type="common">Atlantic mackerel</name>
    <name type="synonym">Scomber vernalis</name>
    <dbReference type="NCBI Taxonomy" id="13677"/>
    <lineage>
        <taxon>Eukaryota</taxon>
        <taxon>Metazoa</taxon>
        <taxon>Chordata</taxon>
        <taxon>Craniata</taxon>
        <taxon>Vertebrata</taxon>
        <taxon>Euteleostomi</taxon>
        <taxon>Actinopterygii</taxon>
        <taxon>Neopterygii</taxon>
        <taxon>Teleostei</taxon>
        <taxon>Neoteleostei</taxon>
        <taxon>Acanthomorphata</taxon>
        <taxon>Pelagiaria</taxon>
        <taxon>Scombriformes</taxon>
        <taxon>Scombridae</taxon>
        <taxon>Scomber</taxon>
    </lineage>
</organism>
<dbReference type="InterPro" id="IPR016186">
    <property type="entry name" value="C-type_lectin-like/link_sf"/>
</dbReference>
<protein>
    <submittedName>
        <fullName evidence="5">CD209 antigen-like protein E</fullName>
    </submittedName>
</protein>
<dbReference type="Pfam" id="PF00059">
    <property type="entry name" value="Lectin_C"/>
    <property type="match status" value="1"/>
</dbReference>
<feature type="domain" description="C-type lectin" evidence="4">
    <location>
        <begin position="171"/>
        <end position="297"/>
    </location>
</feature>
<evidence type="ECO:0000259" key="4">
    <source>
        <dbReference type="PROSITE" id="PS50041"/>
    </source>
</evidence>
<gene>
    <name evidence="5" type="ORF">FSCOSCO3_A015622</name>
</gene>
<dbReference type="InterPro" id="IPR001304">
    <property type="entry name" value="C-type_lectin-like"/>
</dbReference>
<keyword evidence="3" id="KW-0812">Transmembrane</keyword>
<dbReference type="PANTHER" id="PTHR22803">
    <property type="entry name" value="MANNOSE, PHOSPHOLIPASE, LECTIN RECEPTOR RELATED"/>
    <property type="match status" value="1"/>
</dbReference>
<accession>A0AAV1NC17</accession>
<evidence type="ECO:0000256" key="3">
    <source>
        <dbReference type="SAM" id="Phobius"/>
    </source>
</evidence>
<dbReference type="CDD" id="cd03590">
    <property type="entry name" value="CLECT_DC-SIGN_like"/>
    <property type="match status" value="1"/>
</dbReference>
<evidence type="ECO:0000256" key="1">
    <source>
        <dbReference type="ARBA" id="ARBA00022734"/>
    </source>
</evidence>
<evidence type="ECO:0000256" key="2">
    <source>
        <dbReference type="ARBA" id="ARBA00023157"/>
    </source>
</evidence>
<dbReference type="GO" id="GO:0030246">
    <property type="term" value="F:carbohydrate binding"/>
    <property type="evidence" value="ECO:0007669"/>
    <property type="project" value="UniProtKB-KW"/>
</dbReference>
<keyword evidence="3" id="KW-0472">Membrane</keyword>
<dbReference type="EMBL" id="CAWUFR010000027">
    <property type="protein sequence ID" value="CAK6957069.1"/>
    <property type="molecule type" value="Genomic_DNA"/>
</dbReference>
<evidence type="ECO:0000313" key="6">
    <source>
        <dbReference type="Proteomes" id="UP001314229"/>
    </source>
</evidence>
<keyword evidence="1" id="KW-0430">Lectin</keyword>
<dbReference type="AlphaFoldDB" id="A0AAV1NC17"/>
<dbReference type="Proteomes" id="UP001314229">
    <property type="component" value="Unassembled WGS sequence"/>
</dbReference>
<dbReference type="InterPro" id="IPR033989">
    <property type="entry name" value="CD209-like_CTLD"/>
</dbReference>
<dbReference type="InterPro" id="IPR016187">
    <property type="entry name" value="CTDL_fold"/>
</dbReference>
<evidence type="ECO:0000313" key="5">
    <source>
        <dbReference type="EMBL" id="CAK6957069.1"/>
    </source>
</evidence>
<sequence>MERRDISDCNFDGGFNTLICQEDLNIEEHHPDQDRQQVSMSNMIPSKLVAVSLALLAAVFLMIDIGLGVHYNKLTDNHLTLDDTEQISSELLKLQDSYKTAVETMKSANKQLDSEMSRQKPTNWEFEHQKKRTEEYEVQVDKTKKDIDTMRHHLPMINDGCKHCPPGWILRNSICYYFAFSEYEGLKSWQNARDYCQLYGGDLAVIDSKDKENFTINHVFNKESLKPKNGYWIGLRDVHEEGTWKWLDGKVLVEGYWIDGEPNNVNEEDCVSVLPKENFFQAWNDAPCTLKLKWICEKALTNISS</sequence>
<name>A0AAV1NC17_SCOSC</name>
<dbReference type="SUPFAM" id="SSF56436">
    <property type="entry name" value="C-type lectin-like"/>
    <property type="match status" value="1"/>
</dbReference>
<reference evidence="5 6" key="1">
    <citation type="submission" date="2024-01" db="EMBL/GenBank/DDBJ databases">
        <authorList>
            <person name="Alioto T."/>
            <person name="Alioto T."/>
            <person name="Gomez Garrido J."/>
        </authorList>
    </citation>
    <scope>NUCLEOTIDE SEQUENCE [LARGE SCALE GENOMIC DNA]</scope>
</reference>
<dbReference type="InterPro" id="IPR018378">
    <property type="entry name" value="C-type_lectin_CS"/>
</dbReference>
<keyword evidence="2" id="KW-1015">Disulfide bond</keyword>
<proteinExistence type="predicted"/>